<organism evidence="1 2">
    <name type="scientific">Sphaerobolus stellatus (strain SS14)</name>
    <dbReference type="NCBI Taxonomy" id="990650"/>
    <lineage>
        <taxon>Eukaryota</taxon>
        <taxon>Fungi</taxon>
        <taxon>Dikarya</taxon>
        <taxon>Basidiomycota</taxon>
        <taxon>Agaricomycotina</taxon>
        <taxon>Agaricomycetes</taxon>
        <taxon>Phallomycetidae</taxon>
        <taxon>Geastrales</taxon>
        <taxon>Sphaerobolaceae</taxon>
        <taxon>Sphaerobolus</taxon>
    </lineage>
</organism>
<accession>A0A0C9W441</accession>
<evidence type="ECO:0000313" key="2">
    <source>
        <dbReference type="Proteomes" id="UP000054279"/>
    </source>
</evidence>
<name>A0A0C9W441_SPHS4</name>
<dbReference type="HOGENOM" id="CLU_1103370_0_0_1"/>
<sequence length="252" mass="28938">MYNQVKDLWKQANLHPLDAPDIPTLSFRELASRSNLLHIYACAAYAKIYYNVDVLKPIIKEYYFRRTKYLCDMEGWEQPHVINIPHSSYDHTTRSYRMKDHRMHRLFMPLNLAIEQCDKAKPQILSYYIADYLAGTIPTYAAVPTMLKNAQDLEAHLIPIEGLDKSHLLDWTKRSLNLIDGIRDLITELQTTGLVVSCFPSSPTIPKAAIRDTYIVDILNAIALSDWGEASVEILEWAGDAREDLEAELERA</sequence>
<proteinExistence type="predicted"/>
<dbReference type="EMBL" id="KN837109">
    <property type="protein sequence ID" value="KIJ46051.1"/>
    <property type="molecule type" value="Genomic_DNA"/>
</dbReference>
<dbReference type="AlphaFoldDB" id="A0A0C9W441"/>
<gene>
    <name evidence="1" type="ORF">M422DRAFT_29447</name>
</gene>
<keyword evidence="2" id="KW-1185">Reference proteome</keyword>
<evidence type="ECO:0000313" key="1">
    <source>
        <dbReference type="EMBL" id="KIJ46051.1"/>
    </source>
</evidence>
<protein>
    <submittedName>
        <fullName evidence="1">Uncharacterized protein</fullName>
    </submittedName>
</protein>
<dbReference type="Proteomes" id="UP000054279">
    <property type="component" value="Unassembled WGS sequence"/>
</dbReference>
<reference evidence="1 2" key="1">
    <citation type="submission" date="2014-06" db="EMBL/GenBank/DDBJ databases">
        <title>Evolutionary Origins and Diversification of the Mycorrhizal Mutualists.</title>
        <authorList>
            <consortium name="DOE Joint Genome Institute"/>
            <consortium name="Mycorrhizal Genomics Consortium"/>
            <person name="Kohler A."/>
            <person name="Kuo A."/>
            <person name="Nagy L.G."/>
            <person name="Floudas D."/>
            <person name="Copeland A."/>
            <person name="Barry K.W."/>
            <person name="Cichocki N."/>
            <person name="Veneault-Fourrey C."/>
            <person name="LaButti K."/>
            <person name="Lindquist E.A."/>
            <person name="Lipzen A."/>
            <person name="Lundell T."/>
            <person name="Morin E."/>
            <person name="Murat C."/>
            <person name="Riley R."/>
            <person name="Ohm R."/>
            <person name="Sun H."/>
            <person name="Tunlid A."/>
            <person name="Henrissat B."/>
            <person name="Grigoriev I.V."/>
            <person name="Hibbett D.S."/>
            <person name="Martin F."/>
        </authorList>
    </citation>
    <scope>NUCLEOTIDE SEQUENCE [LARGE SCALE GENOMIC DNA]</scope>
    <source>
        <strain evidence="1 2">SS14</strain>
    </source>
</reference>